<comment type="caution">
    <text evidence="1">The sequence shown here is derived from an EMBL/GenBank/DDBJ whole genome shotgun (WGS) entry which is preliminary data.</text>
</comment>
<feature type="non-terminal residue" evidence="1">
    <location>
        <position position="176"/>
    </location>
</feature>
<dbReference type="InterPro" id="IPR011990">
    <property type="entry name" value="TPR-like_helical_dom_sf"/>
</dbReference>
<evidence type="ECO:0000313" key="2">
    <source>
        <dbReference type="Proteomes" id="UP000823775"/>
    </source>
</evidence>
<dbReference type="Proteomes" id="UP000823775">
    <property type="component" value="Unassembled WGS sequence"/>
</dbReference>
<feature type="non-terminal residue" evidence="1">
    <location>
        <position position="1"/>
    </location>
</feature>
<sequence>CFILIRQHLKACTKALETMRLFAVDSLLKRMPFNKENMLLFCIVGEILDLYEQEQNIGRGYRFCEKAVISSGRINSFTPLGYRNGDIFEGYTRLGQEQLIEVWVRGHLLNLWYLPACKMIFIAINNALDRYQEALDPTFSSTHKYIFNADLVVPYCEEKVDKFVDVIKEYDSMTRL</sequence>
<proteinExistence type="predicted"/>
<dbReference type="Gene3D" id="1.25.40.10">
    <property type="entry name" value="Tetratricopeptide repeat domain"/>
    <property type="match status" value="1"/>
</dbReference>
<name>A0ABS8WMY1_DATST</name>
<reference evidence="1 2" key="1">
    <citation type="journal article" date="2021" name="BMC Genomics">
        <title>Datura genome reveals duplications of psychoactive alkaloid biosynthetic genes and high mutation rate following tissue culture.</title>
        <authorList>
            <person name="Rajewski A."/>
            <person name="Carter-House D."/>
            <person name="Stajich J."/>
            <person name="Litt A."/>
        </authorList>
    </citation>
    <scope>NUCLEOTIDE SEQUENCE [LARGE SCALE GENOMIC DNA]</scope>
    <source>
        <strain evidence="1">AR-01</strain>
    </source>
</reference>
<dbReference type="Pfam" id="PF14938">
    <property type="entry name" value="SNAP"/>
    <property type="match status" value="1"/>
</dbReference>
<accession>A0ABS8WMY1</accession>
<dbReference type="EMBL" id="JACEIK010008412">
    <property type="protein sequence ID" value="MCE3051344.1"/>
    <property type="molecule type" value="Genomic_DNA"/>
</dbReference>
<organism evidence="1 2">
    <name type="scientific">Datura stramonium</name>
    <name type="common">Jimsonweed</name>
    <name type="synonym">Common thornapple</name>
    <dbReference type="NCBI Taxonomy" id="4076"/>
    <lineage>
        <taxon>Eukaryota</taxon>
        <taxon>Viridiplantae</taxon>
        <taxon>Streptophyta</taxon>
        <taxon>Embryophyta</taxon>
        <taxon>Tracheophyta</taxon>
        <taxon>Spermatophyta</taxon>
        <taxon>Magnoliopsida</taxon>
        <taxon>eudicotyledons</taxon>
        <taxon>Gunneridae</taxon>
        <taxon>Pentapetalae</taxon>
        <taxon>asterids</taxon>
        <taxon>lamiids</taxon>
        <taxon>Solanales</taxon>
        <taxon>Solanaceae</taxon>
        <taxon>Solanoideae</taxon>
        <taxon>Datureae</taxon>
        <taxon>Datura</taxon>
    </lineage>
</organism>
<evidence type="ECO:0000313" key="1">
    <source>
        <dbReference type="EMBL" id="MCE3051344.1"/>
    </source>
</evidence>
<keyword evidence="2" id="KW-1185">Reference proteome</keyword>
<gene>
    <name evidence="1" type="ORF">HAX54_049542</name>
</gene>
<protein>
    <submittedName>
        <fullName evidence="1">Uncharacterized protein</fullName>
    </submittedName>
</protein>